<protein>
    <submittedName>
        <fullName evidence="1">Uncharacterized protein</fullName>
    </submittedName>
</protein>
<keyword evidence="2" id="KW-1185">Reference proteome</keyword>
<dbReference type="STRING" id="1183432.AGR3A_Cc370055"/>
<accession>A0A1S7PZW6</accession>
<name>A0A1S7PZW6_9HYPH</name>
<reference evidence="2" key="1">
    <citation type="submission" date="2016-01" db="EMBL/GenBank/DDBJ databases">
        <authorList>
            <person name="Regsiter A."/>
            <person name="william w."/>
        </authorList>
    </citation>
    <scope>NUCLEOTIDE SEQUENCE [LARGE SCALE GENOMIC DNA]</scope>
    <source>
        <strain evidence="2">CFBP 6623</strain>
    </source>
</reference>
<dbReference type="EMBL" id="FBWK01000031">
    <property type="protein sequence ID" value="CUX29169.1"/>
    <property type="molecule type" value="Genomic_DNA"/>
</dbReference>
<organism evidence="1 2">
    <name type="scientific">Agrobacterium tomkonis CFBP 6623</name>
    <dbReference type="NCBI Taxonomy" id="1183432"/>
    <lineage>
        <taxon>Bacteria</taxon>
        <taxon>Pseudomonadati</taxon>
        <taxon>Pseudomonadota</taxon>
        <taxon>Alphaproteobacteria</taxon>
        <taxon>Hyphomicrobiales</taxon>
        <taxon>Rhizobiaceae</taxon>
        <taxon>Rhizobium/Agrobacterium group</taxon>
        <taxon>Agrobacterium</taxon>
        <taxon>Agrobacterium tumefaciens complex</taxon>
    </lineage>
</organism>
<evidence type="ECO:0000313" key="2">
    <source>
        <dbReference type="Proteomes" id="UP000191988"/>
    </source>
</evidence>
<gene>
    <name evidence="1" type="ORF">AGR3A_Cc370055</name>
</gene>
<proteinExistence type="predicted"/>
<dbReference type="Proteomes" id="UP000191988">
    <property type="component" value="Unassembled WGS sequence"/>
</dbReference>
<evidence type="ECO:0000313" key="1">
    <source>
        <dbReference type="EMBL" id="CUX29169.1"/>
    </source>
</evidence>
<dbReference type="AlphaFoldDB" id="A0A1S7PZW6"/>
<sequence>MCETGDAHPGRSRSKSLASWILLQYGNDFRVQFFAKHSNEHHRSCIALVGPIVSAIPILGPIA</sequence>